<organism evidence="3 4">
    <name type="scientific">Schizothecium vesticola</name>
    <dbReference type="NCBI Taxonomy" id="314040"/>
    <lineage>
        <taxon>Eukaryota</taxon>
        <taxon>Fungi</taxon>
        <taxon>Dikarya</taxon>
        <taxon>Ascomycota</taxon>
        <taxon>Pezizomycotina</taxon>
        <taxon>Sordariomycetes</taxon>
        <taxon>Sordariomycetidae</taxon>
        <taxon>Sordariales</taxon>
        <taxon>Schizotheciaceae</taxon>
        <taxon>Schizothecium</taxon>
    </lineage>
</organism>
<gene>
    <name evidence="3" type="ORF">B0T18DRAFT_456940</name>
</gene>
<dbReference type="InterPro" id="IPR045518">
    <property type="entry name" value="2EXR"/>
</dbReference>
<protein>
    <recommendedName>
        <fullName evidence="2">2EXR domain-containing protein</fullName>
    </recommendedName>
</protein>
<evidence type="ECO:0000259" key="2">
    <source>
        <dbReference type="Pfam" id="PF20150"/>
    </source>
</evidence>
<dbReference type="EMBL" id="JAUKUD010000002">
    <property type="protein sequence ID" value="KAK0751307.1"/>
    <property type="molecule type" value="Genomic_DNA"/>
</dbReference>
<evidence type="ECO:0000313" key="3">
    <source>
        <dbReference type="EMBL" id="KAK0751307.1"/>
    </source>
</evidence>
<feature type="region of interest" description="Disordered" evidence="1">
    <location>
        <begin position="1"/>
        <end position="44"/>
    </location>
</feature>
<proteinExistence type="predicted"/>
<sequence>MPRHPPQLQCGYKNNSTSAAPAPTNRTIPPEPPVPNSQREEAPHVSDMSAFHLFPLLPAELRLEIWHHACVPPSPHPGVCTLPATFTAPPVEEPWQGWTQPKLKVLCAPPRALYQTSREARSVAVRAVFTRRYDPATDILYVPLARYDLFFNQLIGWGPQWLIRVRHLAIPRTGKPWGRTVTWGGSSGYGDTDWLIAMVFRAVCDMNWLESISVVYSPPPRCSGKTWEEGDRAGVPRYWEGATLRLLEDEEMGLMANGACEEEAGEPSDGDSVTGYILGRWPSWKWHLTQPDEQKGEQQMECIGEEMARFKKEIYAEGLKELIYERYSRPFDRATGPLIPRFEPRCFT</sequence>
<comment type="caution">
    <text evidence="3">The sequence shown here is derived from an EMBL/GenBank/DDBJ whole genome shotgun (WGS) entry which is preliminary data.</text>
</comment>
<reference evidence="3" key="1">
    <citation type="submission" date="2023-06" db="EMBL/GenBank/DDBJ databases">
        <title>Genome-scale phylogeny and comparative genomics of the fungal order Sordariales.</title>
        <authorList>
            <consortium name="Lawrence Berkeley National Laboratory"/>
            <person name="Hensen N."/>
            <person name="Bonometti L."/>
            <person name="Westerberg I."/>
            <person name="Brannstrom I.O."/>
            <person name="Guillou S."/>
            <person name="Cros-Aarteil S."/>
            <person name="Calhoun S."/>
            <person name="Haridas S."/>
            <person name="Kuo A."/>
            <person name="Mondo S."/>
            <person name="Pangilinan J."/>
            <person name="Riley R."/>
            <person name="LaButti K."/>
            <person name="Andreopoulos B."/>
            <person name="Lipzen A."/>
            <person name="Chen C."/>
            <person name="Yanf M."/>
            <person name="Daum C."/>
            <person name="Ng V."/>
            <person name="Clum A."/>
            <person name="Steindorff A."/>
            <person name="Ohm R."/>
            <person name="Martin F."/>
            <person name="Silar P."/>
            <person name="Natvig D."/>
            <person name="Lalanne C."/>
            <person name="Gautier V."/>
            <person name="Ament-velasquez S.L."/>
            <person name="Kruys A."/>
            <person name="Hutchinson M.I."/>
            <person name="Powell A.J."/>
            <person name="Barry K."/>
            <person name="Miller A.N."/>
            <person name="Grigoriev I.V."/>
            <person name="Debuchy R."/>
            <person name="Gladieux P."/>
            <person name="Thoren M.H."/>
            <person name="Johannesson H."/>
        </authorList>
    </citation>
    <scope>NUCLEOTIDE SEQUENCE</scope>
    <source>
        <strain evidence="3">SMH3187-1</strain>
    </source>
</reference>
<keyword evidence="4" id="KW-1185">Reference proteome</keyword>
<name>A0AA40KAD1_9PEZI</name>
<evidence type="ECO:0000313" key="4">
    <source>
        <dbReference type="Proteomes" id="UP001172155"/>
    </source>
</evidence>
<dbReference type="Proteomes" id="UP001172155">
    <property type="component" value="Unassembled WGS sequence"/>
</dbReference>
<dbReference type="AlphaFoldDB" id="A0AA40KAD1"/>
<dbReference type="Pfam" id="PF20150">
    <property type="entry name" value="2EXR"/>
    <property type="match status" value="1"/>
</dbReference>
<accession>A0AA40KAD1</accession>
<feature type="compositionally biased region" description="Polar residues" evidence="1">
    <location>
        <begin position="12"/>
        <end position="27"/>
    </location>
</feature>
<feature type="domain" description="2EXR" evidence="2">
    <location>
        <begin position="51"/>
        <end position="134"/>
    </location>
</feature>
<evidence type="ECO:0000256" key="1">
    <source>
        <dbReference type="SAM" id="MobiDB-lite"/>
    </source>
</evidence>